<reference evidence="3" key="1">
    <citation type="submission" date="2021-01" db="EMBL/GenBank/DDBJ databases">
        <title>A chromosome-scale assembly of European eel, Anguilla anguilla.</title>
        <authorList>
            <person name="Henkel C."/>
            <person name="Jong-Raadsen S.A."/>
            <person name="Dufour S."/>
            <person name="Weltzien F.-A."/>
            <person name="Palstra A.P."/>
            <person name="Pelster B."/>
            <person name="Spaink H.P."/>
            <person name="Van Den Thillart G.E."/>
            <person name="Jansen H."/>
            <person name="Zahm M."/>
            <person name="Klopp C."/>
            <person name="Cedric C."/>
            <person name="Louis A."/>
            <person name="Berthelot C."/>
            <person name="Parey E."/>
            <person name="Roest Crollius H."/>
            <person name="Montfort J."/>
            <person name="Robinson-Rechavi M."/>
            <person name="Bucao C."/>
            <person name="Bouchez O."/>
            <person name="Gislard M."/>
            <person name="Lluch J."/>
            <person name="Milhes M."/>
            <person name="Lampietro C."/>
            <person name="Lopez Roques C."/>
            <person name="Donnadieu C."/>
            <person name="Braasch I."/>
            <person name="Desvignes T."/>
            <person name="Postlethwait J."/>
            <person name="Bobe J."/>
            <person name="Guiguen Y."/>
            <person name="Dirks R."/>
        </authorList>
    </citation>
    <scope>NUCLEOTIDE SEQUENCE</scope>
    <source>
        <strain evidence="3">Tag_6206</strain>
        <tissue evidence="3">Liver</tissue>
    </source>
</reference>
<organism evidence="3 4">
    <name type="scientific">Anguilla anguilla</name>
    <name type="common">European freshwater eel</name>
    <name type="synonym">Muraena anguilla</name>
    <dbReference type="NCBI Taxonomy" id="7936"/>
    <lineage>
        <taxon>Eukaryota</taxon>
        <taxon>Metazoa</taxon>
        <taxon>Chordata</taxon>
        <taxon>Craniata</taxon>
        <taxon>Vertebrata</taxon>
        <taxon>Euteleostomi</taxon>
        <taxon>Actinopterygii</taxon>
        <taxon>Neopterygii</taxon>
        <taxon>Teleostei</taxon>
        <taxon>Anguilliformes</taxon>
        <taxon>Anguillidae</taxon>
        <taxon>Anguilla</taxon>
    </lineage>
</organism>
<feature type="chain" id="PRO_5038954989" description="Secreted protein" evidence="2">
    <location>
        <begin position="19"/>
        <end position="97"/>
    </location>
</feature>
<evidence type="ECO:0000256" key="2">
    <source>
        <dbReference type="SAM" id="SignalP"/>
    </source>
</evidence>
<comment type="caution">
    <text evidence="3">The sequence shown here is derived from an EMBL/GenBank/DDBJ whole genome shotgun (WGS) entry which is preliminary data.</text>
</comment>
<evidence type="ECO:0000313" key="4">
    <source>
        <dbReference type="Proteomes" id="UP001044222"/>
    </source>
</evidence>
<feature type="compositionally biased region" description="Polar residues" evidence="1">
    <location>
        <begin position="77"/>
        <end position="87"/>
    </location>
</feature>
<proteinExistence type="predicted"/>
<dbReference type="Pfam" id="PF00612">
    <property type="entry name" value="IQ"/>
    <property type="match status" value="1"/>
</dbReference>
<dbReference type="EMBL" id="JAFIRN010000013">
    <property type="protein sequence ID" value="KAG5837398.1"/>
    <property type="molecule type" value="Genomic_DNA"/>
</dbReference>
<keyword evidence="4" id="KW-1185">Reference proteome</keyword>
<dbReference type="PROSITE" id="PS50096">
    <property type="entry name" value="IQ"/>
    <property type="match status" value="1"/>
</dbReference>
<evidence type="ECO:0000313" key="3">
    <source>
        <dbReference type="EMBL" id="KAG5837398.1"/>
    </source>
</evidence>
<dbReference type="AlphaFoldDB" id="A0A9D3M2N0"/>
<accession>A0A9D3M2N0</accession>
<sequence>MLATMLTAMYLVVRFSEQLGLCWVHSEPLPYMVAPPTPWQVHCVSQGRRSSRVDESGFDQQNTGGGYRRNSAHLNKAATTIQSQYRKYQQRRHRARH</sequence>
<protein>
    <recommendedName>
        <fullName evidence="5">Secreted protein</fullName>
    </recommendedName>
</protein>
<keyword evidence="2" id="KW-0732">Signal</keyword>
<feature type="compositionally biased region" description="Basic residues" evidence="1">
    <location>
        <begin position="88"/>
        <end position="97"/>
    </location>
</feature>
<gene>
    <name evidence="3" type="ORF">ANANG_G00238840</name>
</gene>
<evidence type="ECO:0008006" key="5">
    <source>
        <dbReference type="Google" id="ProtNLM"/>
    </source>
</evidence>
<feature type="region of interest" description="Disordered" evidence="1">
    <location>
        <begin position="49"/>
        <end position="97"/>
    </location>
</feature>
<name>A0A9D3M2N0_ANGAN</name>
<dbReference type="Proteomes" id="UP001044222">
    <property type="component" value="Chromosome 13"/>
</dbReference>
<dbReference type="InterPro" id="IPR000048">
    <property type="entry name" value="IQ_motif_EF-hand-BS"/>
</dbReference>
<feature type="signal peptide" evidence="2">
    <location>
        <begin position="1"/>
        <end position="18"/>
    </location>
</feature>
<evidence type="ECO:0000256" key="1">
    <source>
        <dbReference type="SAM" id="MobiDB-lite"/>
    </source>
</evidence>